<name>A0A0D6EWX0_9PROT</name>
<dbReference type="PANTHER" id="PTHR30160:SF7">
    <property type="entry name" value="ADP-HEPTOSE--LPS HEPTOSYLTRANSFERASE 2"/>
    <property type="match status" value="1"/>
</dbReference>
<dbReference type="CDD" id="cd03789">
    <property type="entry name" value="GT9_LPS_heptosyltransferase"/>
    <property type="match status" value="1"/>
</dbReference>
<dbReference type="PANTHER" id="PTHR30160">
    <property type="entry name" value="TETRAACYLDISACCHARIDE 4'-KINASE-RELATED"/>
    <property type="match status" value="1"/>
</dbReference>
<dbReference type="GO" id="GO:0005829">
    <property type="term" value="C:cytosol"/>
    <property type="evidence" value="ECO:0007669"/>
    <property type="project" value="TreeGrafter"/>
</dbReference>
<dbReference type="RefSeq" id="WP_156157790.1">
    <property type="nucleotide sequence ID" value="NZ_LN827929.1"/>
</dbReference>
<evidence type="ECO:0000256" key="2">
    <source>
        <dbReference type="ARBA" id="ARBA00022679"/>
    </source>
</evidence>
<dbReference type="GO" id="GO:0009244">
    <property type="term" value="P:lipopolysaccharide core region biosynthetic process"/>
    <property type="evidence" value="ECO:0007669"/>
    <property type="project" value="TreeGrafter"/>
</dbReference>
<dbReference type="NCBIfam" id="TIGR02195">
    <property type="entry name" value="heptsyl_trn_II"/>
    <property type="match status" value="1"/>
</dbReference>
<comment type="catalytic activity">
    <reaction evidence="5">
        <text>an L-alpha-D-Hep-(1-&gt;5)-[alpha-Kdo-(2-&gt;4)]-alpha-Kdo-(2-&gt;6)-lipid A + ADP-L-glycero-beta-D-manno-heptose = an L-alpha-D-Hep-(1-&gt;3)-L-alpha-D-Hep-(1-&gt;5)-[alpha-Kdo-(2-&gt;4)]-alpha-Kdo-(2-&gt;6)-lipid A + ADP + H(+)</text>
        <dbReference type="Rhea" id="RHEA:74071"/>
        <dbReference type="ChEBI" id="CHEBI:15378"/>
        <dbReference type="ChEBI" id="CHEBI:61506"/>
        <dbReference type="ChEBI" id="CHEBI:193068"/>
        <dbReference type="ChEBI" id="CHEBI:193069"/>
        <dbReference type="ChEBI" id="CHEBI:456216"/>
        <dbReference type="EC" id="2.4.99.24"/>
    </reaction>
</comment>
<evidence type="ECO:0000256" key="1">
    <source>
        <dbReference type="ARBA" id="ARBA00022676"/>
    </source>
</evidence>
<keyword evidence="7" id="KW-1185">Reference proteome</keyword>
<keyword evidence="1" id="KW-0328">Glycosyltransferase</keyword>
<evidence type="ECO:0000256" key="5">
    <source>
        <dbReference type="ARBA" id="ARBA00047503"/>
    </source>
</evidence>
<dbReference type="HOGENOM" id="CLU_038371_7_0_4"/>
<evidence type="ECO:0000313" key="6">
    <source>
        <dbReference type="EMBL" id="CEZ19929.1"/>
    </source>
</evidence>
<dbReference type="STRING" id="1581557.BN1208_1048"/>
<evidence type="ECO:0000256" key="4">
    <source>
        <dbReference type="ARBA" id="ARBA00044042"/>
    </source>
</evidence>
<comment type="similarity">
    <text evidence="3">Belongs to the glycosyltransferase 9 family.</text>
</comment>
<dbReference type="InterPro" id="IPR011910">
    <property type="entry name" value="RfaF"/>
</dbReference>
<dbReference type="EC" id="2.4.99.24" evidence="4"/>
<dbReference type="Proteomes" id="UP000064007">
    <property type="component" value="Chromosome 1"/>
</dbReference>
<dbReference type="AlphaFoldDB" id="A0A0D6EWX0"/>
<dbReference type="KEGG" id="mbat:BN1208_1048"/>
<organism evidence="6 7">
    <name type="scientific">Candidatus Methylopumilus planktonicus</name>
    <dbReference type="NCBI Taxonomy" id="1581557"/>
    <lineage>
        <taxon>Bacteria</taxon>
        <taxon>Pseudomonadati</taxon>
        <taxon>Pseudomonadota</taxon>
        <taxon>Betaproteobacteria</taxon>
        <taxon>Nitrosomonadales</taxon>
        <taxon>Methylophilaceae</taxon>
        <taxon>Candidatus Methylopumilus</taxon>
    </lineage>
</organism>
<protein>
    <recommendedName>
        <fullName evidence="4">lipopolysaccharide heptosyltransferase II</fullName>
        <ecNumber evidence="4">2.4.99.24</ecNumber>
    </recommendedName>
</protein>
<dbReference type="SUPFAM" id="SSF53756">
    <property type="entry name" value="UDP-Glycosyltransferase/glycogen phosphorylase"/>
    <property type="match status" value="1"/>
</dbReference>
<reference evidence="7" key="1">
    <citation type="submission" date="2014-12" db="EMBL/GenBank/DDBJ databases">
        <authorList>
            <person name="Salcher M.M."/>
        </authorList>
    </citation>
    <scope>NUCLEOTIDE SEQUENCE [LARGE SCALE GENOMIC DNA]</scope>
    <source>
        <strain evidence="7">MMS-10A-171</strain>
    </source>
</reference>
<accession>A0A0D6EWX0</accession>
<keyword evidence="2 6" id="KW-0808">Transferase</keyword>
<gene>
    <name evidence="6" type="primary">waaF</name>
    <name evidence="6" type="ORF">BN1208_1048</name>
</gene>
<dbReference type="GO" id="GO:0008713">
    <property type="term" value="F:ADP-heptose-lipopolysaccharide heptosyltransferase activity"/>
    <property type="evidence" value="ECO:0007669"/>
    <property type="project" value="UniProtKB-EC"/>
</dbReference>
<dbReference type="Pfam" id="PF01075">
    <property type="entry name" value="Glyco_transf_9"/>
    <property type="match status" value="1"/>
</dbReference>
<dbReference type="InterPro" id="IPR002201">
    <property type="entry name" value="Glyco_trans_9"/>
</dbReference>
<sequence>MNPKKILIIGPSWLGDMVIAQKLFKTIKDIYPNSKLHVASPAWTIPLVSRMPEVDQSISLPFSHGELNILKRYQIAKVLRLEGYSQAIVLTNSFKSALIPFFAGIPKRTGFLGEMRFALINDCIKKDPSLYRTVDQFLALAPKSKNTKVSLSTSLISKPSQGKRILAGKLSRFKKVLGIAPGAEYGESKRWPIEYFADVANEAIQNGWEVISLGSANDQDLGKTLDRLTKNKVINLIGKTKLGEVIDVISLCQSFLSNDSGLMHVAASLNIKQVAIFGSSDPKKTPPLSRHAKLAYLGLSCSPCFERVCPLQHTNCLKNIRPSEIIKKLI</sequence>
<dbReference type="InterPro" id="IPR051199">
    <property type="entry name" value="LPS_LOS_Heptosyltrfase"/>
</dbReference>
<dbReference type="EMBL" id="LN827929">
    <property type="protein sequence ID" value="CEZ19929.1"/>
    <property type="molecule type" value="Genomic_DNA"/>
</dbReference>
<proteinExistence type="inferred from homology"/>
<dbReference type="FunFam" id="3.40.50.2000:FF:000023">
    <property type="entry name" value="ADP-heptose--LPS heptosyltransferase II"/>
    <property type="match status" value="1"/>
</dbReference>
<dbReference type="OrthoDB" id="9797795at2"/>
<evidence type="ECO:0000256" key="3">
    <source>
        <dbReference type="ARBA" id="ARBA00043995"/>
    </source>
</evidence>
<dbReference type="Gene3D" id="3.40.50.2000">
    <property type="entry name" value="Glycogen Phosphorylase B"/>
    <property type="match status" value="2"/>
</dbReference>
<evidence type="ECO:0000313" key="7">
    <source>
        <dbReference type="Proteomes" id="UP000064007"/>
    </source>
</evidence>